<protein>
    <submittedName>
        <fullName evidence="1">Uncharacterized protein</fullName>
    </submittedName>
</protein>
<name>A0A517YJ22_9BACT</name>
<dbReference type="AlphaFoldDB" id="A0A517YJ22"/>
<reference evidence="1 2" key="1">
    <citation type="submission" date="2019-02" db="EMBL/GenBank/DDBJ databases">
        <title>Deep-cultivation of Planctomycetes and their phenomic and genomic characterization uncovers novel biology.</title>
        <authorList>
            <person name="Wiegand S."/>
            <person name="Jogler M."/>
            <person name="Boedeker C."/>
            <person name="Pinto D."/>
            <person name="Vollmers J."/>
            <person name="Rivas-Marin E."/>
            <person name="Kohn T."/>
            <person name="Peeters S.H."/>
            <person name="Heuer A."/>
            <person name="Rast P."/>
            <person name="Oberbeckmann S."/>
            <person name="Bunk B."/>
            <person name="Jeske O."/>
            <person name="Meyerdierks A."/>
            <person name="Storesund J.E."/>
            <person name="Kallscheuer N."/>
            <person name="Luecker S."/>
            <person name="Lage O.M."/>
            <person name="Pohl T."/>
            <person name="Merkel B.J."/>
            <person name="Hornburger P."/>
            <person name="Mueller R.-W."/>
            <person name="Bruemmer F."/>
            <person name="Labrenz M."/>
            <person name="Spormann A.M."/>
            <person name="Op den Camp H."/>
            <person name="Overmann J."/>
            <person name="Amann R."/>
            <person name="Jetten M.S.M."/>
            <person name="Mascher T."/>
            <person name="Medema M.H."/>
            <person name="Devos D.P."/>
            <person name="Kaster A.-K."/>
            <person name="Ovreas L."/>
            <person name="Rohde M."/>
            <person name="Galperin M.Y."/>
            <person name="Jogler C."/>
        </authorList>
    </citation>
    <scope>NUCLEOTIDE SEQUENCE [LARGE SCALE GENOMIC DNA]</scope>
    <source>
        <strain evidence="1 2">ETA_A8</strain>
    </source>
</reference>
<evidence type="ECO:0000313" key="2">
    <source>
        <dbReference type="Proteomes" id="UP000315017"/>
    </source>
</evidence>
<dbReference type="RefSeq" id="WP_145095354.1">
    <property type="nucleotide sequence ID" value="NZ_CP036274.1"/>
</dbReference>
<dbReference type="Proteomes" id="UP000315017">
    <property type="component" value="Chromosome"/>
</dbReference>
<keyword evidence="2" id="KW-1185">Reference proteome</keyword>
<evidence type="ECO:0000313" key="1">
    <source>
        <dbReference type="EMBL" id="QDU30228.1"/>
    </source>
</evidence>
<dbReference type="EMBL" id="CP036274">
    <property type="protein sequence ID" value="QDU30228.1"/>
    <property type="molecule type" value="Genomic_DNA"/>
</dbReference>
<dbReference type="KEGG" id="aagg:ETAA8_53470"/>
<accession>A0A517YJ22</accession>
<gene>
    <name evidence="1" type="ORF">ETAA8_53470</name>
</gene>
<sequence length="74" mass="8836">MHLEDFEAIMRRVPFKPFVMVLDNSDQFEVKHPDQLILNERFVAFGTRQVRDVNSTRLVIFWIDIAHIAYLCRS</sequence>
<organism evidence="1 2">
    <name type="scientific">Anatilimnocola aggregata</name>
    <dbReference type="NCBI Taxonomy" id="2528021"/>
    <lineage>
        <taxon>Bacteria</taxon>
        <taxon>Pseudomonadati</taxon>
        <taxon>Planctomycetota</taxon>
        <taxon>Planctomycetia</taxon>
        <taxon>Pirellulales</taxon>
        <taxon>Pirellulaceae</taxon>
        <taxon>Anatilimnocola</taxon>
    </lineage>
</organism>
<proteinExistence type="predicted"/>